<organism evidence="2 3">
    <name type="scientific">Nocardioides seonyuensis</name>
    <dbReference type="NCBI Taxonomy" id="2518371"/>
    <lineage>
        <taxon>Bacteria</taxon>
        <taxon>Bacillati</taxon>
        <taxon>Actinomycetota</taxon>
        <taxon>Actinomycetes</taxon>
        <taxon>Propionibacteriales</taxon>
        <taxon>Nocardioidaceae</taxon>
        <taxon>Nocardioides</taxon>
    </lineage>
</organism>
<dbReference type="OrthoDB" id="3827210at2"/>
<feature type="transmembrane region" description="Helical" evidence="1">
    <location>
        <begin position="18"/>
        <end position="39"/>
    </location>
</feature>
<dbReference type="EMBL" id="CP038436">
    <property type="protein sequence ID" value="QBX56161.1"/>
    <property type="molecule type" value="Genomic_DNA"/>
</dbReference>
<reference evidence="2 3" key="1">
    <citation type="submission" date="2019-03" db="EMBL/GenBank/DDBJ databases">
        <title>Three New Species of Nocardioides, Nocardioides euryhalodurans sp. nov., Nocardioides seonyuensis sp. nov. and Nocardioides eburneoflavus sp. nov. Iolated from Soil.</title>
        <authorList>
            <person name="Roh S.G."/>
            <person name="Lee C."/>
            <person name="Kim M.-K."/>
            <person name="Kim S.B."/>
        </authorList>
    </citation>
    <scope>NUCLEOTIDE SEQUENCE [LARGE SCALE GENOMIC DNA]</scope>
    <source>
        <strain evidence="2 3">MMS17-SY207-3</strain>
    </source>
</reference>
<keyword evidence="1" id="KW-0812">Transmembrane</keyword>
<feature type="transmembrane region" description="Helical" evidence="1">
    <location>
        <begin position="45"/>
        <end position="67"/>
    </location>
</feature>
<protein>
    <submittedName>
        <fullName evidence="2">Uncharacterized protein</fullName>
    </submittedName>
</protein>
<keyword evidence="1" id="KW-0472">Membrane</keyword>
<evidence type="ECO:0000313" key="3">
    <source>
        <dbReference type="Proteomes" id="UP000294853"/>
    </source>
</evidence>
<keyword evidence="1" id="KW-1133">Transmembrane helix</keyword>
<dbReference type="KEGG" id="nsn:EXE58_12255"/>
<gene>
    <name evidence="2" type="ORF">EXE58_12255</name>
</gene>
<name>A0A4P7IJW5_9ACTN</name>
<sequence length="172" mass="18048">MTSDVSGTATQFALSTRMLAATLMGALVFIGIALFFVLGTQDDGLAAPSLLVPLVQVAAAVAVHVVLEAVGYRADPLDPSLPEDDAARKAREVWQTGMILRFALSEFIAIASIAAAFIVSEGGYVTYLFGAIVSLALMFLHVWPGARPVGKVAAALEERGQSSHLRETFGVA</sequence>
<accession>A0A4P7IJW5</accession>
<feature type="transmembrane region" description="Helical" evidence="1">
    <location>
        <begin position="124"/>
        <end position="143"/>
    </location>
</feature>
<dbReference type="Proteomes" id="UP000294853">
    <property type="component" value="Chromosome"/>
</dbReference>
<keyword evidence="3" id="KW-1185">Reference proteome</keyword>
<evidence type="ECO:0000313" key="2">
    <source>
        <dbReference type="EMBL" id="QBX56161.1"/>
    </source>
</evidence>
<proteinExistence type="predicted"/>
<dbReference type="RefSeq" id="WP_135268152.1">
    <property type="nucleotide sequence ID" value="NZ_CP038436.1"/>
</dbReference>
<dbReference type="AlphaFoldDB" id="A0A4P7IJW5"/>
<evidence type="ECO:0000256" key="1">
    <source>
        <dbReference type="SAM" id="Phobius"/>
    </source>
</evidence>
<feature type="transmembrane region" description="Helical" evidence="1">
    <location>
        <begin position="98"/>
        <end position="118"/>
    </location>
</feature>